<dbReference type="Proteomes" id="UP001382727">
    <property type="component" value="Chromosome"/>
</dbReference>
<dbReference type="RefSeq" id="WP_338749763.1">
    <property type="nucleotide sequence ID" value="NZ_CP144913.1"/>
</dbReference>
<dbReference type="InterPro" id="IPR005149">
    <property type="entry name" value="Tscrpt_reg_PadR_N"/>
</dbReference>
<dbReference type="Gene3D" id="1.10.10.10">
    <property type="entry name" value="Winged helix-like DNA-binding domain superfamily/Winged helix DNA-binding domain"/>
    <property type="match status" value="1"/>
</dbReference>
<sequence length="111" mass="12567">MPESEEEELLDELVRGWVEVYKKSATTLVLLRLIAEAVEADTSTIAETLAQRTGWEHTERGLYRALRRLRGLGLLSVREQPGHRTGAQRHLYGLTDRGAGYLHRIESALID</sequence>
<protein>
    <submittedName>
        <fullName evidence="2">Helix-turn-helix transcriptional regulator</fullName>
    </submittedName>
</protein>
<dbReference type="InterPro" id="IPR036390">
    <property type="entry name" value="WH_DNA-bd_sf"/>
</dbReference>
<evidence type="ECO:0000313" key="2">
    <source>
        <dbReference type="EMBL" id="WXB76615.1"/>
    </source>
</evidence>
<reference evidence="2 3" key="1">
    <citation type="submission" date="2024-02" db="EMBL/GenBank/DDBJ databases">
        <title>Janibacter sp. nov., isolated from gut of marine sandworm.</title>
        <authorList>
            <person name="Kim B."/>
            <person name="Jun M.O."/>
            <person name="Shin N.-R."/>
        </authorList>
    </citation>
    <scope>NUCLEOTIDE SEQUENCE [LARGE SCALE GENOMIC DNA]</scope>
    <source>
        <strain evidence="2 3">A1S7</strain>
    </source>
</reference>
<accession>A0ABZ2MHR4</accession>
<dbReference type="SUPFAM" id="SSF46785">
    <property type="entry name" value="Winged helix' DNA-binding domain"/>
    <property type="match status" value="1"/>
</dbReference>
<gene>
    <name evidence="2" type="ORF">V1351_00730</name>
</gene>
<dbReference type="EMBL" id="CP144913">
    <property type="protein sequence ID" value="WXB76615.1"/>
    <property type="molecule type" value="Genomic_DNA"/>
</dbReference>
<feature type="domain" description="Transcription regulator PadR N-terminal" evidence="1">
    <location>
        <begin position="43"/>
        <end position="103"/>
    </location>
</feature>
<name>A0ABZ2MHR4_9MICO</name>
<keyword evidence="3" id="KW-1185">Reference proteome</keyword>
<evidence type="ECO:0000313" key="3">
    <source>
        <dbReference type="Proteomes" id="UP001382727"/>
    </source>
</evidence>
<dbReference type="InterPro" id="IPR036388">
    <property type="entry name" value="WH-like_DNA-bd_sf"/>
</dbReference>
<organism evidence="2 3">
    <name type="scientific">Janibacter alittae</name>
    <dbReference type="NCBI Taxonomy" id="3115209"/>
    <lineage>
        <taxon>Bacteria</taxon>
        <taxon>Bacillati</taxon>
        <taxon>Actinomycetota</taxon>
        <taxon>Actinomycetes</taxon>
        <taxon>Micrococcales</taxon>
        <taxon>Intrasporangiaceae</taxon>
        <taxon>Janibacter</taxon>
    </lineage>
</organism>
<proteinExistence type="predicted"/>
<evidence type="ECO:0000259" key="1">
    <source>
        <dbReference type="Pfam" id="PF03551"/>
    </source>
</evidence>
<dbReference type="Pfam" id="PF03551">
    <property type="entry name" value="PadR"/>
    <property type="match status" value="1"/>
</dbReference>